<name>A0A5C6N374_9TELE</name>
<keyword evidence="3" id="KW-1185">Reference proteome</keyword>
<proteinExistence type="predicted"/>
<evidence type="ECO:0000313" key="2">
    <source>
        <dbReference type="EMBL" id="TWW61359.1"/>
    </source>
</evidence>
<dbReference type="Proteomes" id="UP000324091">
    <property type="component" value="Chromosome 4"/>
</dbReference>
<comment type="caution">
    <text evidence="2">The sequence shown here is derived from an EMBL/GenBank/DDBJ whole genome shotgun (WGS) entry which is preliminary data.</text>
</comment>
<feature type="compositionally biased region" description="Low complexity" evidence="1">
    <location>
        <begin position="1"/>
        <end position="16"/>
    </location>
</feature>
<dbReference type="AlphaFoldDB" id="A0A5C6N374"/>
<evidence type="ECO:0000313" key="3">
    <source>
        <dbReference type="Proteomes" id="UP000324091"/>
    </source>
</evidence>
<sequence length="59" mass="6507">MHPSIHPSIHLPIHPSIHPPPLIRARPGGSPGIPRPVERHRLSNVSLVFPGVSYQRDTP</sequence>
<feature type="region of interest" description="Disordered" evidence="1">
    <location>
        <begin position="1"/>
        <end position="39"/>
    </location>
</feature>
<dbReference type="EMBL" id="RHFK02000017">
    <property type="protein sequence ID" value="TWW61359.1"/>
    <property type="molecule type" value="Genomic_DNA"/>
</dbReference>
<protein>
    <submittedName>
        <fullName evidence="2">Uncharacterized protein</fullName>
    </submittedName>
</protein>
<evidence type="ECO:0000256" key="1">
    <source>
        <dbReference type="SAM" id="MobiDB-lite"/>
    </source>
</evidence>
<reference evidence="2 3" key="1">
    <citation type="submission" date="2019-04" db="EMBL/GenBank/DDBJ databases">
        <title>Chromosome genome assembly for Takifugu flavidus.</title>
        <authorList>
            <person name="Xiao S."/>
        </authorList>
    </citation>
    <scope>NUCLEOTIDE SEQUENCE [LARGE SCALE GENOMIC DNA]</scope>
    <source>
        <strain evidence="2">HTHZ2018</strain>
        <tissue evidence="2">Muscle</tissue>
    </source>
</reference>
<gene>
    <name evidence="2" type="ORF">D4764_04G0000050</name>
</gene>
<accession>A0A5C6N374</accession>
<organism evidence="2 3">
    <name type="scientific">Takifugu flavidus</name>
    <name type="common">sansaifugu</name>
    <dbReference type="NCBI Taxonomy" id="433684"/>
    <lineage>
        <taxon>Eukaryota</taxon>
        <taxon>Metazoa</taxon>
        <taxon>Chordata</taxon>
        <taxon>Craniata</taxon>
        <taxon>Vertebrata</taxon>
        <taxon>Euteleostomi</taxon>
        <taxon>Actinopterygii</taxon>
        <taxon>Neopterygii</taxon>
        <taxon>Teleostei</taxon>
        <taxon>Neoteleostei</taxon>
        <taxon>Acanthomorphata</taxon>
        <taxon>Eupercaria</taxon>
        <taxon>Tetraodontiformes</taxon>
        <taxon>Tetradontoidea</taxon>
        <taxon>Tetraodontidae</taxon>
        <taxon>Takifugu</taxon>
    </lineage>
</organism>